<dbReference type="AlphaFoldDB" id="A0A9P8UK64"/>
<proteinExistence type="predicted"/>
<evidence type="ECO:0000313" key="2">
    <source>
        <dbReference type="Proteomes" id="UP000758603"/>
    </source>
</evidence>
<accession>A0A9P8UK64</accession>
<name>A0A9P8UK64_9PEZI</name>
<comment type="caution">
    <text evidence="1">The sequence shown here is derived from an EMBL/GenBank/DDBJ whole genome shotgun (WGS) entry which is preliminary data.</text>
</comment>
<evidence type="ECO:0000313" key="1">
    <source>
        <dbReference type="EMBL" id="KAH6653617.1"/>
    </source>
</evidence>
<dbReference type="Proteomes" id="UP000758603">
    <property type="component" value="Unassembled WGS sequence"/>
</dbReference>
<dbReference type="GeneID" id="70132061"/>
<dbReference type="EMBL" id="JAGPXC010000005">
    <property type="protein sequence ID" value="KAH6653617.1"/>
    <property type="molecule type" value="Genomic_DNA"/>
</dbReference>
<protein>
    <submittedName>
        <fullName evidence="1">Uncharacterized protein</fullName>
    </submittedName>
</protein>
<gene>
    <name evidence="1" type="ORF">BKA67DRAFT_570587</name>
</gene>
<sequence length="62" mass="6959">MTYVSPFMWLRLKPLLQIETRQEMASWTKAADEGHEMATSFFSTMGLIAAGFFTSGPPSWGL</sequence>
<keyword evidence="2" id="KW-1185">Reference proteome</keyword>
<dbReference type="RefSeq" id="XP_045957894.1">
    <property type="nucleotide sequence ID" value="XM_046103169.1"/>
</dbReference>
<reference evidence="1" key="1">
    <citation type="journal article" date="2021" name="Nat. Commun.">
        <title>Genetic determinants of endophytism in the Arabidopsis root mycobiome.</title>
        <authorList>
            <person name="Mesny F."/>
            <person name="Miyauchi S."/>
            <person name="Thiergart T."/>
            <person name="Pickel B."/>
            <person name="Atanasova L."/>
            <person name="Karlsson M."/>
            <person name="Huettel B."/>
            <person name="Barry K.W."/>
            <person name="Haridas S."/>
            <person name="Chen C."/>
            <person name="Bauer D."/>
            <person name="Andreopoulos W."/>
            <person name="Pangilinan J."/>
            <person name="LaButti K."/>
            <person name="Riley R."/>
            <person name="Lipzen A."/>
            <person name="Clum A."/>
            <person name="Drula E."/>
            <person name="Henrissat B."/>
            <person name="Kohler A."/>
            <person name="Grigoriev I.V."/>
            <person name="Martin F.M."/>
            <person name="Hacquard S."/>
        </authorList>
    </citation>
    <scope>NUCLEOTIDE SEQUENCE</scope>
    <source>
        <strain evidence="1">MPI-SDFR-AT-0073</strain>
    </source>
</reference>
<organism evidence="1 2">
    <name type="scientific">Truncatella angustata</name>
    <dbReference type="NCBI Taxonomy" id="152316"/>
    <lineage>
        <taxon>Eukaryota</taxon>
        <taxon>Fungi</taxon>
        <taxon>Dikarya</taxon>
        <taxon>Ascomycota</taxon>
        <taxon>Pezizomycotina</taxon>
        <taxon>Sordariomycetes</taxon>
        <taxon>Xylariomycetidae</taxon>
        <taxon>Amphisphaeriales</taxon>
        <taxon>Sporocadaceae</taxon>
        <taxon>Truncatella</taxon>
    </lineage>
</organism>
<feature type="non-terminal residue" evidence="1">
    <location>
        <position position="62"/>
    </location>
</feature>